<sequence length="104" mass="10848">MILKRWSVIAVLGIIGLALLVYVLGSDTGEVLRTGAADPGVVPQGPDDSSDLVAAITAVAGAVTTLGAAVFGLLGKWTDYRKAQLEVAAKELELEQKRRAAETE</sequence>
<dbReference type="KEGG" id="tom:BWR18_09560"/>
<feature type="transmembrane region" description="Helical" evidence="1">
    <location>
        <begin position="52"/>
        <end position="74"/>
    </location>
</feature>
<proteinExistence type="predicted"/>
<gene>
    <name evidence="2" type="ORF">BWR18_09560</name>
</gene>
<protein>
    <submittedName>
        <fullName evidence="2">Uncharacterized protein</fullName>
    </submittedName>
</protein>
<dbReference type="EMBL" id="CP019312">
    <property type="protein sequence ID" value="APX11899.1"/>
    <property type="molecule type" value="Genomic_DNA"/>
</dbReference>
<evidence type="ECO:0000313" key="2">
    <source>
        <dbReference type="EMBL" id="APX11899.1"/>
    </source>
</evidence>
<organism evidence="2 3">
    <name type="scientific">Tateyamaria omphalii</name>
    <dbReference type="NCBI Taxonomy" id="299262"/>
    <lineage>
        <taxon>Bacteria</taxon>
        <taxon>Pseudomonadati</taxon>
        <taxon>Pseudomonadota</taxon>
        <taxon>Alphaproteobacteria</taxon>
        <taxon>Rhodobacterales</taxon>
        <taxon>Roseobacteraceae</taxon>
        <taxon>Tateyamaria</taxon>
    </lineage>
</organism>
<accession>A0A1P8MVD7</accession>
<reference evidence="2 3" key="1">
    <citation type="submission" date="2017-01" db="EMBL/GenBank/DDBJ databases">
        <title>Complete genome of Tateyamaria omphalii DOK1-4 isolated from seawater in Dokdo.</title>
        <authorList>
            <person name="Kim J.H."/>
            <person name="Chi W.-J."/>
        </authorList>
    </citation>
    <scope>NUCLEOTIDE SEQUENCE [LARGE SCALE GENOMIC DNA]</scope>
    <source>
        <strain evidence="2 3">DOK1-4</strain>
    </source>
</reference>
<evidence type="ECO:0000313" key="3">
    <source>
        <dbReference type="Proteomes" id="UP000186336"/>
    </source>
</evidence>
<name>A0A1P8MVD7_9RHOB</name>
<keyword evidence="1" id="KW-0812">Transmembrane</keyword>
<dbReference type="Proteomes" id="UP000186336">
    <property type="component" value="Chromosome"/>
</dbReference>
<evidence type="ECO:0000256" key="1">
    <source>
        <dbReference type="SAM" id="Phobius"/>
    </source>
</evidence>
<dbReference type="AlphaFoldDB" id="A0A1P8MVD7"/>
<keyword evidence="1" id="KW-1133">Transmembrane helix</keyword>
<keyword evidence="3" id="KW-1185">Reference proteome</keyword>
<keyword evidence="1" id="KW-0472">Membrane</keyword>